<evidence type="ECO:0000313" key="2">
    <source>
        <dbReference type="EMBL" id="KAJ1690330.1"/>
    </source>
</evidence>
<comment type="caution">
    <text evidence="2">The sequence shown here is derived from an EMBL/GenBank/DDBJ whole genome shotgun (WGS) entry which is preliminary data.</text>
</comment>
<protein>
    <submittedName>
        <fullName evidence="2">Uncharacterized protein</fullName>
    </submittedName>
</protein>
<name>A0A9Q0HLX4_9POAL</name>
<keyword evidence="1" id="KW-0472">Membrane</keyword>
<keyword evidence="1" id="KW-1133">Transmembrane helix</keyword>
<organism evidence="2 3">
    <name type="scientific">Rhynchospora breviuscula</name>
    <dbReference type="NCBI Taxonomy" id="2022672"/>
    <lineage>
        <taxon>Eukaryota</taxon>
        <taxon>Viridiplantae</taxon>
        <taxon>Streptophyta</taxon>
        <taxon>Embryophyta</taxon>
        <taxon>Tracheophyta</taxon>
        <taxon>Spermatophyta</taxon>
        <taxon>Magnoliopsida</taxon>
        <taxon>Liliopsida</taxon>
        <taxon>Poales</taxon>
        <taxon>Cyperaceae</taxon>
        <taxon>Cyperoideae</taxon>
        <taxon>Rhynchosporeae</taxon>
        <taxon>Rhynchospora</taxon>
    </lineage>
</organism>
<sequence length="115" mass="12242">MLMKKAKVRVAGTVGGIIGGSLALCCSIPLGVVGLVVLAVVKVPCALCKRVVQMRSKVSIAEKGNEMDVSDIGEAIYVERSPAMPSLVQLEIEEMEKKMRSQFPGIGFWQSPPPG</sequence>
<evidence type="ECO:0000313" key="3">
    <source>
        <dbReference type="Proteomes" id="UP001151287"/>
    </source>
</evidence>
<keyword evidence="1" id="KW-0812">Transmembrane</keyword>
<dbReference type="OrthoDB" id="667836at2759"/>
<dbReference type="PANTHER" id="PTHR33264">
    <property type="entry name" value="EXPRESSED PROTEIN"/>
    <property type="match status" value="1"/>
</dbReference>
<proteinExistence type="predicted"/>
<feature type="transmembrane region" description="Helical" evidence="1">
    <location>
        <begin position="12"/>
        <end position="41"/>
    </location>
</feature>
<dbReference type="EMBL" id="JAMQYH010000004">
    <property type="protein sequence ID" value="KAJ1690330.1"/>
    <property type="molecule type" value="Genomic_DNA"/>
</dbReference>
<reference evidence="2" key="1">
    <citation type="journal article" date="2022" name="Cell">
        <title>Repeat-based holocentromeres influence genome architecture and karyotype evolution.</title>
        <authorList>
            <person name="Hofstatter P.G."/>
            <person name="Thangavel G."/>
            <person name="Lux T."/>
            <person name="Neumann P."/>
            <person name="Vondrak T."/>
            <person name="Novak P."/>
            <person name="Zhang M."/>
            <person name="Costa L."/>
            <person name="Castellani M."/>
            <person name="Scott A."/>
            <person name="Toegelov H."/>
            <person name="Fuchs J."/>
            <person name="Mata-Sucre Y."/>
            <person name="Dias Y."/>
            <person name="Vanzela A.L.L."/>
            <person name="Huettel B."/>
            <person name="Almeida C.C.S."/>
            <person name="Simkova H."/>
            <person name="Souza G."/>
            <person name="Pedrosa-Harand A."/>
            <person name="Macas J."/>
            <person name="Mayer K.F.X."/>
            <person name="Houben A."/>
            <person name="Marques A."/>
        </authorList>
    </citation>
    <scope>NUCLEOTIDE SEQUENCE</scope>
    <source>
        <strain evidence="2">RhyBre1mFocal</strain>
    </source>
</reference>
<dbReference type="AlphaFoldDB" id="A0A9Q0HLX4"/>
<dbReference type="Proteomes" id="UP001151287">
    <property type="component" value="Unassembled WGS sequence"/>
</dbReference>
<gene>
    <name evidence="2" type="ORF">LUZ63_014485</name>
</gene>
<dbReference type="PANTHER" id="PTHR33264:SF69">
    <property type="entry name" value="WRKY DOMAIN-CONTAINING PROTEIN"/>
    <property type="match status" value="1"/>
</dbReference>
<evidence type="ECO:0000256" key="1">
    <source>
        <dbReference type="SAM" id="Phobius"/>
    </source>
</evidence>
<accession>A0A9Q0HLX4</accession>
<keyword evidence="3" id="KW-1185">Reference proteome</keyword>